<organism evidence="2 3">
    <name type="scientific">Hominiventricola aquisgranensis</name>
    <dbReference type="NCBI Taxonomy" id="3133164"/>
    <lineage>
        <taxon>Bacteria</taxon>
        <taxon>Bacillati</taxon>
        <taxon>Bacillota</taxon>
        <taxon>Clostridia</taxon>
        <taxon>Lachnospirales</taxon>
        <taxon>Lachnospiraceae</taxon>
        <taxon>Hominiventricola</taxon>
    </lineage>
</organism>
<protein>
    <submittedName>
        <fullName evidence="2">HNH endonuclease</fullName>
    </submittedName>
</protein>
<dbReference type="SMART" id="SM00507">
    <property type="entry name" value="HNHc"/>
    <property type="match status" value="1"/>
</dbReference>
<comment type="caution">
    <text evidence="2">The sequence shown here is derived from an EMBL/GenBank/DDBJ whole genome shotgun (WGS) entry which is preliminary data.</text>
</comment>
<keyword evidence="2" id="KW-0378">Hydrolase</keyword>
<dbReference type="Gene3D" id="1.10.30.50">
    <property type="match status" value="1"/>
</dbReference>
<proteinExistence type="predicted"/>
<sequence length="227" mass="26821">MIKIQRRITGKTPLAVEDLRKASLSESSYNTENVNLALKEVFYGKCYICENKEATSYQIEHLVPHRGDKQLKYSWENLFWVCAHCNNTKLGKYDPILDCTKDAVEKLIAFRKKGYFGSEEKLEFTPVAEETETVKNTISLLQDVYYGTTTQKKMEARIIRRTLRKDLSKFKEYVREYQEAESEDEKKDIACLLKRELENQSAFTAFKRWLIWDNEMYSEIREYIPES</sequence>
<dbReference type="GO" id="GO:0004519">
    <property type="term" value="F:endonuclease activity"/>
    <property type="evidence" value="ECO:0007669"/>
    <property type="project" value="UniProtKB-KW"/>
</dbReference>
<dbReference type="EMBL" id="JBBMFC010000016">
    <property type="protein sequence ID" value="MEQ2579143.1"/>
    <property type="molecule type" value="Genomic_DNA"/>
</dbReference>
<dbReference type="Pfam" id="PF01844">
    <property type="entry name" value="HNH"/>
    <property type="match status" value="1"/>
</dbReference>
<evidence type="ECO:0000313" key="3">
    <source>
        <dbReference type="Proteomes" id="UP001470288"/>
    </source>
</evidence>
<keyword evidence="3" id="KW-1185">Reference proteome</keyword>
<accession>A0ABV1I1T0</accession>
<dbReference type="Proteomes" id="UP001470288">
    <property type="component" value="Unassembled WGS sequence"/>
</dbReference>
<dbReference type="InterPro" id="IPR003615">
    <property type="entry name" value="HNH_nuc"/>
</dbReference>
<name>A0ABV1I1T0_9FIRM</name>
<evidence type="ECO:0000313" key="2">
    <source>
        <dbReference type="EMBL" id="MEQ2579143.1"/>
    </source>
</evidence>
<evidence type="ECO:0000259" key="1">
    <source>
        <dbReference type="SMART" id="SM00507"/>
    </source>
</evidence>
<dbReference type="CDD" id="cd00085">
    <property type="entry name" value="HNHc"/>
    <property type="match status" value="1"/>
</dbReference>
<feature type="domain" description="HNH nuclease" evidence="1">
    <location>
        <begin position="35"/>
        <end position="87"/>
    </location>
</feature>
<keyword evidence="2" id="KW-0540">Nuclease</keyword>
<dbReference type="RefSeq" id="WP_349144561.1">
    <property type="nucleotide sequence ID" value="NZ_JBBMFC010000016.1"/>
</dbReference>
<keyword evidence="2" id="KW-0255">Endonuclease</keyword>
<gene>
    <name evidence="2" type="ORF">WMO62_09930</name>
</gene>
<reference evidence="2 3" key="1">
    <citation type="submission" date="2024-03" db="EMBL/GenBank/DDBJ databases">
        <title>Human intestinal bacterial collection.</title>
        <authorList>
            <person name="Pauvert C."/>
            <person name="Hitch T.C.A."/>
            <person name="Clavel T."/>
        </authorList>
    </citation>
    <scope>NUCLEOTIDE SEQUENCE [LARGE SCALE GENOMIC DNA]</scope>
    <source>
        <strain evidence="2 3">CLA-AA-H78B</strain>
    </source>
</reference>
<dbReference type="InterPro" id="IPR002711">
    <property type="entry name" value="HNH"/>
</dbReference>